<evidence type="ECO:0000313" key="1">
    <source>
        <dbReference type="EMBL" id="MBK1868157.1"/>
    </source>
</evidence>
<dbReference type="Proteomes" id="UP000616151">
    <property type="component" value="Unassembled WGS sequence"/>
</dbReference>
<protein>
    <submittedName>
        <fullName evidence="1">TetR family transcriptional regulator</fullName>
    </submittedName>
</protein>
<reference evidence="1" key="1">
    <citation type="submission" date="2021-01" db="EMBL/GenBank/DDBJ databases">
        <authorList>
            <person name="Sun Q."/>
        </authorList>
    </citation>
    <scope>NUCLEOTIDE SEQUENCE</scope>
    <source>
        <strain evidence="1">YIM B02566</strain>
    </source>
</reference>
<evidence type="ECO:0000313" key="2">
    <source>
        <dbReference type="Proteomes" id="UP000616151"/>
    </source>
</evidence>
<organism evidence="1 2">
    <name type="scientific">Taklimakanibacter albus</name>
    <dbReference type="NCBI Taxonomy" id="2800327"/>
    <lineage>
        <taxon>Bacteria</taxon>
        <taxon>Pseudomonadati</taxon>
        <taxon>Pseudomonadota</taxon>
        <taxon>Alphaproteobacteria</taxon>
        <taxon>Hyphomicrobiales</taxon>
        <taxon>Aestuariivirgaceae</taxon>
        <taxon>Taklimakanibacter</taxon>
    </lineage>
</organism>
<comment type="caution">
    <text evidence="1">The sequence shown here is derived from an EMBL/GenBank/DDBJ whole genome shotgun (WGS) entry which is preliminary data.</text>
</comment>
<sequence length="186" mass="20470">MALAHHRKKDPAQVRRQLLDQAARLSVREGLAGVSLQGVAAAAGVTKGGLLHHFPSKQVLIEAMFTDFLAALDRDIDELIAADGERPGCFSRAYVEAMFRQGDVGVDSSCAVLGIAMLTDPRLRELWAKWLAARLDRHRATDSAPELEVIRYAADGVWLADFMEVRPANRAELRNRLITVTRSVPS</sequence>
<dbReference type="EMBL" id="JAENHL010000007">
    <property type="protein sequence ID" value="MBK1868157.1"/>
    <property type="molecule type" value="Genomic_DNA"/>
</dbReference>
<name>A0ACC5R6F3_9HYPH</name>
<gene>
    <name evidence="1" type="ORF">JHL16_17525</name>
</gene>
<proteinExistence type="predicted"/>
<keyword evidence="2" id="KW-1185">Reference proteome</keyword>
<accession>A0ACC5R6F3</accession>